<evidence type="ECO:0000256" key="1">
    <source>
        <dbReference type="SAM" id="MobiDB-lite"/>
    </source>
</evidence>
<dbReference type="Gene3D" id="3.30.40.10">
    <property type="entry name" value="Zinc/RING finger domain, C3HC4 (zinc finger)"/>
    <property type="match status" value="1"/>
</dbReference>
<feature type="region of interest" description="Disordered" evidence="1">
    <location>
        <begin position="597"/>
        <end position="1143"/>
    </location>
</feature>
<feature type="region of interest" description="Disordered" evidence="1">
    <location>
        <begin position="105"/>
        <end position="227"/>
    </location>
</feature>
<feature type="compositionally biased region" description="Basic and acidic residues" evidence="1">
    <location>
        <begin position="1009"/>
        <end position="1040"/>
    </location>
</feature>
<feature type="compositionally biased region" description="Low complexity" evidence="1">
    <location>
        <begin position="107"/>
        <end position="127"/>
    </location>
</feature>
<keyword evidence="3" id="KW-1185">Reference proteome</keyword>
<dbReference type="STRING" id="183478.A0A364N6T9"/>
<feature type="compositionally biased region" description="Basic and acidic residues" evidence="1">
    <location>
        <begin position="682"/>
        <end position="708"/>
    </location>
</feature>
<reference evidence="3" key="1">
    <citation type="submission" date="2018-05" db="EMBL/GenBank/DDBJ databases">
        <title>Draft genome sequence of Stemphylium lycopersici strain CIDEFI 213.</title>
        <authorList>
            <person name="Medina R."/>
            <person name="Franco M.E.E."/>
            <person name="Lucentini C.G."/>
            <person name="Saparrat M.C.N."/>
            <person name="Balatti P.A."/>
        </authorList>
    </citation>
    <scope>NUCLEOTIDE SEQUENCE [LARGE SCALE GENOMIC DNA]</scope>
    <source>
        <strain evidence="3">CIDEFI 213</strain>
    </source>
</reference>
<feature type="region of interest" description="Disordered" evidence="1">
    <location>
        <begin position="336"/>
        <end position="516"/>
    </location>
</feature>
<sequence length="1143" mass="126363">MASPAADPKAAPLADELKDLALSLPTTAFPKNFFCALCNQLAFDSYKLICCAKSVCPSCQANFQFPTTCPLCDHSPLEADSCTVNKSLRNTMRVWLQKQKKKEEAKAAAQAATPPVEVTPTAPEVQPIGEGIDKPVDSVEEPPKAEDVAAEEAAGSTEKAEEAGQRAGSVSAQPNEDNTSLDNEAERRGSTTSQNVSKSTEPAAAEGTTEEQNNANGANGIAGNSSMMNNMQGQMGFGFQNQGGFNGMGWNGMPNMMANGNWNGMNPMDFNNMNGMPNGMYGNFGGNMGMGMNDMSAMNMMQYGGGYGNGWNGMGGGYGNFSGPNQMGGYNQSGAYPEMMNQFPKHNFPNQNQNRFHANQGGAHPQRNNRNGSQGGFGPGFQGANNRPDSRGGPSQNVRSTQYRFPPNPYKRGGKTWKTQTNAISHTQRDGQSPDGIADTAPEAKAEGEQEKTSAEPTEEGKEHVGTVPNSTEAQNPEAGSGVDASQAAGEDTNETGDGPDGATQDSGLKPIQTVDTGSADMQDYDQSMMGNGMHVNMPYPQGMMNQFAAGHLNAPFDPSMNMNMNMGYNGNYGPRGGFNNGAYGAATILTGQPAEPIGVGVKGAPTGPRAMREGRPNTGFSSRVNSGRYAPPPPPKSVASTQDAAAPGSPQRRVRSQSPLRDESMRVNKRSPTRSRSRSRARGEVREEQRERSRSADRHSRRDDRGRSVTPLEDDYDSRKERKHHRSSRYDDREQEHDDRYRDEKSSRGDRTRTASADSKYRSSRRDKDKHRSSKSHRDRSREHRRRHRSRSPRAEDKYDDDDAYANGEKDSDSSSRRKHRSGDKDRHRDRSREKDRERDRKERKERDRDYDYDREKDRSRDKDKERRRRRDREAEDDDRDYEDEKYRSSRRSRKDRDRERRDYDDRDRKEKSSVPEKEEDVVGKMMKKRAVSPPLNAPTGPSANGFSIKGRSKNVMAPPAQPPTGPRAFQPPKGPAADRNKDRSESKDSRRKSSVSSVPSIPAGPAAKEKESSQDHYAAERERNARERDSRERVEKPIAKSLHSRISSSSSTSRPSLSTKRSRDDFDDEAAVPKGPKADVKPPTGPASHRDKRRKSGTTGDDNIANLFTAGLRKNAKARRGGVRTEGDVEREMVERERERR</sequence>
<feature type="compositionally biased region" description="Polar residues" evidence="1">
    <location>
        <begin position="168"/>
        <end position="182"/>
    </location>
</feature>
<feature type="compositionally biased region" description="Basic and acidic residues" evidence="1">
    <location>
        <begin position="978"/>
        <end position="990"/>
    </location>
</feature>
<feature type="compositionally biased region" description="Basic and acidic residues" evidence="1">
    <location>
        <begin position="442"/>
        <end position="465"/>
    </location>
</feature>
<comment type="caution">
    <text evidence="2">The sequence shown here is derived from an EMBL/GenBank/DDBJ whole genome shotgun (WGS) entry which is preliminary data.</text>
</comment>
<dbReference type="GO" id="GO:0051726">
    <property type="term" value="P:regulation of cell cycle"/>
    <property type="evidence" value="ECO:0007669"/>
    <property type="project" value="InterPro"/>
</dbReference>
<proteinExistence type="predicted"/>
<feature type="compositionally biased region" description="Basic residues" evidence="1">
    <location>
        <begin position="769"/>
        <end position="793"/>
    </location>
</feature>
<dbReference type="PANTHER" id="PTHR46528">
    <property type="entry name" value="PROTEIN SON"/>
    <property type="match status" value="1"/>
</dbReference>
<protein>
    <submittedName>
        <fullName evidence="2">Homoserine O-acetyltransferase</fullName>
    </submittedName>
</protein>
<feature type="compositionally biased region" description="Basic and acidic residues" evidence="1">
    <location>
        <begin position="896"/>
        <end position="924"/>
    </location>
</feature>
<dbReference type="SUPFAM" id="SSF57850">
    <property type="entry name" value="RING/U-box"/>
    <property type="match status" value="1"/>
</dbReference>
<feature type="compositionally biased region" description="Basic and acidic residues" evidence="1">
    <location>
        <begin position="824"/>
        <end position="866"/>
    </location>
</feature>
<feature type="compositionally biased region" description="Polar residues" evidence="1">
    <location>
        <begin position="190"/>
        <end position="199"/>
    </location>
</feature>
<feature type="compositionally biased region" description="Low complexity" evidence="1">
    <location>
        <begin position="200"/>
        <end position="227"/>
    </location>
</feature>
<keyword evidence="2" id="KW-0808">Transferase</keyword>
<dbReference type="PANTHER" id="PTHR46528:SF1">
    <property type="entry name" value="PROTEIN SON"/>
    <property type="match status" value="1"/>
</dbReference>
<accession>A0A364N6T9</accession>
<dbReference type="InterPro" id="IPR013083">
    <property type="entry name" value="Znf_RING/FYVE/PHD"/>
</dbReference>
<feature type="compositionally biased region" description="Basic and acidic residues" evidence="1">
    <location>
        <begin position="729"/>
        <end position="768"/>
    </location>
</feature>
<dbReference type="InterPro" id="IPR032922">
    <property type="entry name" value="SON"/>
</dbReference>
<feature type="compositionally biased region" description="Basic residues" evidence="1">
    <location>
        <begin position="668"/>
        <end position="681"/>
    </location>
</feature>
<dbReference type="AlphaFoldDB" id="A0A364N6T9"/>
<dbReference type="EMBL" id="QGDH01000041">
    <property type="protein sequence ID" value="RAR13029.1"/>
    <property type="molecule type" value="Genomic_DNA"/>
</dbReference>
<feature type="compositionally biased region" description="Basic and acidic residues" evidence="1">
    <location>
        <begin position="131"/>
        <end position="147"/>
    </location>
</feature>
<dbReference type="Proteomes" id="UP000249619">
    <property type="component" value="Unassembled WGS sequence"/>
</dbReference>
<feature type="compositionally biased region" description="Basic and acidic residues" evidence="1">
    <location>
        <begin position="1125"/>
        <end position="1143"/>
    </location>
</feature>
<feature type="compositionally biased region" description="Polar residues" evidence="1">
    <location>
        <begin position="417"/>
        <end position="426"/>
    </location>
</feature>
<evidence type="ECO:0000313" key="2">
    <source>
        <dbReference type="EMBL" id="RAR13029.1"/>
    </source>
</evidence>
<gene>
    <name evidence="2" type="ORF">DDE83_003554</name>
</gene>
<feature type="compositionally biased region" description="Polar residues" evidence="1">
    <location>
        <begin position="348"/>
        <end position="357"/>
    </location>
</feature>
<dbReference type="GO" id="GO:0016740">
    <property type="term" value="F:transferase activity"/>
    <property type="evidence" value="ECO:0007669"/>
    <property type="project" value="UniProtKB-KW"/>
</dbReference>
<feature type="compositionally biased region" description="Polar residues" evidence="1">
    <location>
        <begin position="393"/>
        <end position="403"/>
    </location>
</feature>
<name>A0A364N6T9_STELY</name>
<organism evidence="2 3">
    <name type="scientific">Stemphylium lycopersici</name>
    <name type="common">Tomato gray leaf spot disease fungus</name>
    <name type="synonym">Thyrospora lycopersici</name>
    <dbReference type="NCBI Taxonomy" id="183478"/>
    <lineage>
        <taxon>Eukaryota</taxon>
        <taxon>Fungi</taxon>
        <taxon>Dikarya</taxon>
        <taxon>Ascomycota</taxon>
        <taxon>Pezizomycotina</taxon>
        <taxon>Dothideomycetes</taxon>
        <taxon>Pleosporomycetidae</taxon>
        <taxon>Pleosporales</taxon>
        <taxon>Pleosporineae</taxon>
        <taxon>Pleosporaceae</taxon>
        <taxon>Stemphylium</taxon>
    </lineage>
</organism>
<dbReference type="GO" id="GO:0003723">
    <property type="term" value="F:RNA binding"/>
    <property type="evidence" value="ECO:0007669"/>
    <property type="project" value="InterPro"/>
</dbReference>
<dbReference type="GO" id="GO:0048024">
    <property type="term" value="P:regulation of mRNA splicing, via spliceosome"/>
    <property type="evidence" value="ECO:0007669"/>
    <property type="project" value="TreeGrafter"/>
</dbReference>
<evidence type="ECO:0000313" key="3">
    <source>
        <dbReference type="Proteomes" id="UP000249619"/>
    </source>
</evidence>
<feature type="compositionally biased region" description="Low complexity" evidence="1">
    <location>
        <begin position="1042"/>
        <end position="1061"/>
    </location>
</feature>